<organism evidence="1 2">
    <name type="scientific">Brachionus calyciflorus</name>
    <dbReference type="NCBI Taxonomy" id="104777"/>
    <lineage>
        <taxon>Eukaryota</taxon>
        <taxon>Metazoa</taxon>
        <taxon>Spiralia</taxon>
        <taxon>Gnathifera</taxon>
        <taxon>Rotifera</taxon>
        <taxon>Eurotatoria</taxon>
        <taxon>Monogononta</taxon>
        <taxon>Pseudotrocha</taxon>
        <taxon>Ploima</taxon>
        <taxon>Brachionidae</taxon>
        <taxon>Brachionus</taxon>
    </lineage>
</organism>
<evidence type="ECO:0000313" key="2">
    <source>
        <dbReference type="Proteomes" id="UP000663879"/>
    </source>
</evidence>
<dbReference type="InterPro" id="IPR032675">
    <property type="entry name" value="LRR_dom_sf"/>
</dbReference>
<dbReference type="OrthoDB" id="10172183at2759"/>
<reference evidence="1" key="1">
    <citation type="submission" date="2021-02" db="EMBL/GenBank/DDBJ databases">
        <authorList>
            <person name="Nowell W R."/>
        </authorList>
    </citation>
    <scope>NUCLEOTIDE SEQUENCE</scope>
    <source>
        <strain evidence="1">Ploen Becks lab</strain>
    </source>
</reference>
<name>A0A814B8N5_9BILA</name>
<accession>A0A814B8N5</accession>
<dbReference type="Gene3D" id="3.80.10.10">
    <property type="entry name" value="Ribonuclease Inhibitor"/>
    <property type="match status" value="2"/>
</dbReference>
<dbReference type="EMBL" id="CAJNOC010002317">
    <property type="protein sequence ID" value="CAF0925886.1"/>
    <property type="molecule type" value="Genomic_DNA"/>
</dbReference>
<evidence type="ECO:0000313" key="1">
    <source>
        <dbReference type="EMBL" id="CAF0925886.1"/>
    </source>
</evidence>
<sequence length="660" mass="77428">MDPKNLPIPFLTSLSFKLNSLDLLNLFSAIYNTSDTDKITNSYFYKLLFQPKICDLNECARIDYDHFKKILRFFKKKDYCIEVLKINFCINIFRHTSLKRMINDSLSRLKHLTELDTLNILSSNTTLDLNDLTKLFETCQKLTSLSFNLASDLDTNGARIFPEKFNNLISLKIEFKSTSHRTVLILISQYSLNLNNLELYSSYDESYFVLNLNESLFPFQKLAKLKRLVTGTNNLRFNLNNFLFDLVAKLDSFNLNVSINKANSELSRLINLKKIEIFELNFGIDLNFLRSNDILLNTNPYELDDLVKDYFMLNFNNKLESIKLYILIWPCILSNINLNLEHAKYLKRVDFSSIHIHSDKSICQLLANLTQLSELYLPCCALSNEYFKKSTEKTSFKRIFEETDEDNENSNSESGKTSTKELSYFHQNKIIKFLLCTPDSVNFKDKYFFNCQNVDCAELIEISKWTHIRSLTFQEFKVMGGTTKFDQFLDELTKKTCLNELNLINFNTFLTYNFQSVFSKHLKNFTHLKQFDLNFLNYFFTQQFCQSLLDLAPNLTVLKLKIDNFDCQVFKKNLDEFKRFKKLVLFELICKNKESEINFIKKSFKNVLPSWTIYQIYQGSSLGLANQQYQPKPNIFIKVSTKSTTCLSDNNFKLNARHFD</sequence>
<comment type="caution">
    <text evidence="1">The sequence shown here is derived from an EMBL/GenBank/DDBJ whole genome shotgun (WGS) entry which is preliminary data.</text>
</comment>
<keyword evidence="2" id="KW-1185">Reference proteome</keyword>
<dbReference type="AlphaFoldDB" id="A0A814B8N5"/>
<gene>
    <name evidence="1" type="ORF">OXX778_LOCUS12637</name>
</gene>
<protein>
    <submittedName>
        <fullName evidence="1">Uncharacterized protein</fullName>
    </submittedName>
</protein>
<proteinExistence type="predicted"/>
<dbReference type="Proteomes" id="UP000663879">
    <property type="component" value="Unassembled WGS sequence"/>
</dbReference>